<sequence length="110" mass="12239">MLVQFLFIFILAMPALGLAFIGLALSPQHHKMTWLSLWGALVFGLSFFSLHLKYEVLFYGFYSLGPLLFGLGLPLNLTRAKRIQAGLSGLGILIVFCLALLAIVRMLNRI</sequence>
<keyword evidence="1" id="KW-0472">Membrane</keyword>
<organism evidence="2 3">
    <name type="scientific">Streptococcus sobrinus</name>
    <dbReference type="NCBI Taxonomy" id="1310"/>
    <lineage>
        <taxon>Bacteria</taxon>
        <taxon>Bacillati</taxon>
        <taxon>Bacillota</taxon>
        <taxon>Bacilli</taxon>
        <taxon>Lactobacillales</taxon>
        <taxon>Streptococcaceae</taxon>
        <taxon>Streptococcus</taxon>
    </lineage>
</organism>
<keyword evidence="1" id="KW-1133">Transmembrane helix</keyword>
<feature type="transmembrane region" description="Helical" evidence="1">
    <location>
        <begin position="56"/>
        <end position="75"/>
    </location>
</feature>
<gene>
    <name evidence="2" type="ORF">DK182_09615</name>
</gene>
<keyword evidence="1" id="KW-0812">Transmembrane</keyword>
<keyword evidence="3" id="KW-1185">Reference proteome</keyword>
<dbReference type="RefSeq" id="WP_002959867.1">
    <property type="nucleotide sequence ID" value="NZ_CP029490.1"/>
</dbReference>
<evidence type="ECO:0000313" key="2">
    <source>
        <dbReference type="EMBL" id="AWN21563.1"/>
    </source>
</evidence>
<evidence type="ECO:0000256" key="1">
    <source>
        <dbReference type="SAM" id="Phobius"/>
    </source>
</evidence>
<feature type="transmembrane region" description="Helical" evidence="1">
    <location>
        <begin position="32"/>
        <end position="50"/>
    </location>
</feature>
<proteinExistence type="predicted"/>
<name>A0ABN5LKL9_9STRE</name>
<dbReference type="EMBL" id="CP029490">
    <property type="protein sequence ID" value="AWN21563.1"/>
    <property type="molecule type" value="Genomic_DNA"/>
</dbReference>
<dbReference type="Proteomes" id="UP000245369">
    <property type="component" value="Chromosome"/>
</dbReference>
<accession>A0ABN5LKL9</accession>
<feature type="transmembrane region" description="Helical" evidence="1">
    <location>
        <begin position="87"/>
        <end position="107"/>
    </location>
</feature>
<protein>
    <submittedName>
        <fullName evidence="2">Uncharacterized protein</fullName>
    </submittedName>
</protein>
<evidence type="ECO:0000313" key="3">
    <source>
        <dbReference type="Proteomes" id="UP000245369"/>
    </source>
</evidence>
<dbReference type="GeneID" id="93924762"/>
<feature type="transmembrane region" description="Helical" evidence="1">
    <location>
        <begin position="6"/>
        <end position="25"/>
    </location>
</feature>
<reference evidence="2 3" key="1">
    <citation type="submission" date="2018-05" db="EMBL/GenBank/DDBJ databases">
        <title>Complete genome sequences of Streptococcus sobrinus.</title>
        <authorList>
            <person name="Sales M."/>
            <person name="Jensen P.A."/>
        </authorList>
    </citation>
    <scope>NUCLEOTIDE SEQUENCE [LARGE SCALE GENOMIC DNA]</scope>
    <source>
        <strain evidence="2 3">SL1</strain>
    </source>
</reference>